<keyword evidence="4 9" id="KW-0547">Nucleotide-binding</keyword>
<dbReference type="PANTHER" id="PTHR24356">
    <property type="entry name" value="SERINE/THREONINE-PROTEIN KINASE"/>
    <property type="match status" value="1"/>
</dbReference>
<evidence type="ECO:0000256" key="9">
    <source>
        <dbReference type="PROSITE-ProRule" id="PRU10141"/>
    </source>
</evidence>
<keyword evidence="3" id="KW-0808">Transferase</keyword>
<evidence type="ECO:0000256" key="2">
    <source>
        <dbReference type="ARBA" id="ARBA00022527"/>
    </source>
</evidence>
<feature type="region of interest" description="Disordered" evidence="10">
    <location>
        <begin position="301"/>
        <end position="342"/>
    </location>
</feature>
<dbReference type="WBParaSite" id="PgB10_g017_t06">
    <property type="protein sequence ID" value="PgB10_g017_t06"/>
    <property type="gene ID" value="PgB10_g017"/>
</dbReference>
<comment type="catalytic activity">
    <reaction evidence="7">
        <text>L-threonyl-[protein] + ATP = O-phospho-L-threonyl-[protein] + ADP + H(+)</text>
        <dbReference type="Rhea" id="RHEA:46608"/>
        <dbReference type="Rhea" id="RHEA-COMP:11060"/>
        <dbReference type="Rhea" id="RHEA-COMP:11605"/>
        <dbReference type="ChEBI" id="CHEBI:15378"/>
        <dbReference type="ChEBI" id="CHEBI:30013"/>
        <dbReference type="ChEBI" id="CHEBI:30616"/>
        <dbReference type="ChEBI" id="CHEBI:61977"/>
        <dbReference type="ChEBI" id="CHEBI:456216"/>
        <dbReference type="EC" id="2.7.11.1"/>
    </reaction>
</comment>
<keyword evidence="12" id="KW-1185">Reference proteome</keyword>
<protein>
    <recommendedName>
        <fullName evidence="1">non-specific serine/threonine protein kinase</fullName>
        <ecNumber evidence="1">2.7.11.1</ecNumber>
    </recommendedName>
</protein>
<dbReference type="PROSITE" id="PS00107">
    <property type="entry name" value="PROTEIN_KINASE_ATP"/>
    <property type="match status" value="1"/>
</dbReference>
<evidence type="ECO:0000256" key="1">
    <source>
        <dbReference type="ARBA" id="ARBA00012513"/>
    </source>
</evidence>
<feature type="compositionally biased region" description="Low complexity" evidence="10">
    <location>
        <begin position="301"/>
        <end position="311"/>
    </location>
</feature>
<dbReference type="SMART" id="SM00220">
    <property type="entry name" value="S_TKc"/>
    <property type="match status" value="1"/>
</dbReference>
<organism evidence="12 13">
    <name type="scientific">Parascaris univalens</name>
    <name type="common">Nematode worm</name>
    <dbReference type="NCBI Taxonomy" id="6257"/>
    <lineage>
        <taxon>Eukaryota</taxon>
        <taxon>Metazoa</taxon>
        <taxon>Ecdysozoa</taxon>
        <taxon>Nematoda</taxon>
        <taxon>Chromadorea</taxon>
        <taxon>Rhabditida</taxon>
        <taxon>Spirurina</taxon>
        <taxon>Ascaridomorpha</taxon>
        <taxon>Ascaridoidea</taxon>
        <taxon>Ascarididae</taxon>
        <taxon>Parascaris</taxon>
    </lineage>
</organism>
<evidence type="ECO:0000256" key="7">
    <source>
        <dbReference type="ARBA" id="ARBA00047899"/>
    </source>
</evidence>
<proteinExistence type="predicted"/>
<comment type="catalytic activity">
    <reaction evidence="8">
        <text>L-seryl-[protein] + ATP = O-phospho-L-seryl-[protein] + ADP + H(+)</text>
        <dbReference type="Rhea" id="RHEA:17989"/>
        <dbReference type="Rhea" id="RHEA-COMP:9863"/>
        <dbReference type="Rhea" id="RHEA-COMP:11604"/>
        <dbReference type="ChEBI" id="CHEBI:15378"/>
        <dbReference type="ChEBI" id="CHEBI:29999"/>
        <dbReference type="ChEBI" id="CHEBI:30616"/>
        <dbReference type="ChEBI" id="CHEBI:83421"/>
        <dbReference type="ChEBI" id="CHEBI:456216"/>
        <dbReference type="EC" id="2.7.11.1"/>
    </reaction>
</comment>
<evidence type="ECO:0000256" key="4">
    <source>
        <dbReference type="ARBA" id="ARBA00022741"/>
    </source>
</evidence>
<dbReference type="InterPro" id="IPR050236">
    <property type="entry name" value="Ser_Thr_kinase_AGC"/>
</dbReference>
<feature type="domain" description="Protein kinase" evidence="11">
    <location>
        <begin position="354"/>
        <end position="478"/>
    </location>
</feature>
<dbReference type="InterPro" id="IPR011009">
    <property type="entry name" value="Kinase-like_dom_sf"/>
</dbReference>
<dbReference type="GO" id="GO:0004674">
    <property type="term" value="F:protein serine/threonine kinase activity"/>
    <property type="evidence" value="ECO:0007669"/>
    <property type="project" value="UniProtKB-KW"/>
</dbReference>
<dbReference type="GO" id="GO:0035556">
    <property type="term" value="P:intracellular signal transduction"/>
    <property type="evidence" value="ECO:0007669"/>
    <property type="project" value="TreeGrafter"/>
</dbReference>
<dbReference type="InterPro" id="IPR000719">
    <property type="entry name" value="Prot_kinase_dom"/>
</dbReference>
<feature type="compositionally biased region" description="Polar residues" evidence="10">
    <location>
        <begin position="312"/>
        <end position="329"/>
    </location>
</feature>
<keyword evidence="5" id="KW-0418">Kinase</keyword>
<dbReference type="Gene3D" id="3.30.200.20">
    <property type="entry name" value="Phosphorylase Kinase, domain 1"/>
    <property type="match status" value="1"/>
</dbReference>
<feature type="binding site" evidence="9">
    <location>
        <position position="383"/>
    </location>
    <ligand>
        <name>ATP</name>
        <dbReference type="ChEBI" id="CHEBI:30616"/>
    </ligand>
</feature>
<evidence type="ECO:0000256" key="6">
    <source>
        <dbReference type="ARBA" id="ARBA00022840"/>
    </source>
</evidence>
<evidence type="ECO:0000313" key="12">
    <source>
        <dbReference type="Proteomes" id="UP000887569"/>
    </source>
</evidence>
<evidence type="ECO:0000259" key="11">
    <source>
        <dbReference type="PROSITE" id="PS50011"/>
    </source>
</evidence>
<keyword evidence="2" id="KW-0723">Serine/threonine-protein kinase</keyword>
<dbReference type="GO" id="GO:0005524">
    <property type="term" value="F:ATP binding"/>
    <property type="evidence" value="ECO:0007669"/>
    <property type="project" value="UniProtKB-UniRule"/>
</dbReference>
<feature type="region of interest" description="Disordered" evidence="10">
    <location>
        <begin position="26"/>
        <end position="45"/>
    </location>
</feature>
<dbReference type="FunFam" id="3.30.200.20:FF:000058">
    <property type="entry name" value="Putative serine/threonine-protein kinase N2"/>
    <property type="match status" value="1"/>
</dbReference>
<name>A0A914ZTQ8_PARUN</name>
<dbReference type="Pfam" id="PF00069">
    <property type="entry name" value="Pkinase"/>
    <property type="match status" value="1"/>
</dbReference>
<reference evidence="13" key="1">
    <citation type="submission" date="2022-11" db="UniProtKB">
        <authorList>
            <consortium name="WormBaseParasite"/>
        </authorList>
    </citation>
    <scope>IDENTIFICATION</scope>
</reference>
<dbReference type="SUPFAM" id="SSF56112">
    <property type="entry name" value="Protein kinase-like (PK-like)"/>
    <property type="match status" value="1"/>
</dbReference>
<evidence type="ECO:0000256" key="5">
    <source>
        <dbReference type="ARBA" id="ARBA00022777"/>
    </source>
</evidence>
<dbReference type="PANTHER" id="PTHR24356:SF210">
    <property type="entry name" value="SERINE_THREONINE-PROTEIN KINASE N"/>
    <property type="match status" value="1"/>
</dbReference>
<accession>A0A914ZTQ8</accession>
<dbReference type="EC" id="2.7.11.1" evidence="1"/>
<dbReference type="PROSITE" id="PS50011">
    <property type="entry name" value="PROTEIN_KINASE_DOM"/>
    <property type="match status" value="1"/>
</dbReference>
<evidence type="ECO:0000256" key="10">
    <source>
        <dbReference type="SAM" id="MobiDB-lite"/>
    </source>
</evidence>
<dbReference type="InterPro" id="IPR017441">
    <property type="entry name" value="Protein_kinase_ATP_BS"/>
</dbReference>
<dbReference type="Gene3D" id="1.10.510.10">
    <property type="entry name" value="Transferase(Phosphotransferase) domain 1"/>
    <property type="match status" value="1"/>
</dbReference>
<evidence type="ECO:0000256" key="8">
    <source>
        <dbReference type="ARBA" id="ARBA00048679"/>
    </source>
</evidence>
<evidence type="ECO:0000256" key="3">
    <source>
        <dbReference type="ARBA" id="ARBA00022679"/>
    </source>
</evidence>
<evidence type="ECO:0000313" key="13">
    <source>
        <dbReference type="WBParaSite" id="PgB10_g017_t06"/>
    </source>
</evidence>
<keyword evidence="6 9" id="KW-0067">ATP-binding</keyword>
<dbReference type="AlphaFoldDB" id="A0A914ZTQ8"/>
<sequence>MPRSEISSLIAMGGDTSAMLGIPSHRLRRDRGLGPRSSSSAVRMSQSDEVSATLRIDSREVGSTEARPISQQAWDQRFSIDLDRSKELEIEIKYRDWRSMCAFTVVKLGDFVEPAERAGMVLHLEPQGDLFAEFKYLNPVVSRKPRLERQKRLFRVKERKEIAGAKKQLGVAAWSRLMQQFSGPSSNGSSVEPVVIPTICCTHFSPSPPHAIGLPHATKSVSTTLPQRLSGDRPISAVIPAYTHDSTAAVRSPAGLLSQSAFVSHGVAAAVAADVAKQKQQKQHPPPLSVEDAKVSLPVVSVRRQSSPQVSKASTPTVLEQPPSLTTADVSKPPLPHHSKPPKLTVSSITIDKFRLISVLGRGHFGKVILAQYKPTGEHYALKVLKKGDILGRDEVESLMVEKRIFEIASRRKHPFLVNLFACIQSREHVFFVMEYSMGGDLMRHIHDDIFTEERSCFYAACVLLGLEFLHANKIIYR</sequence>
<dbReference type="Proteomes" id="UP000887569">
    <property type="component" value="Unplaced"/>
</dbReference>